<evidence type="ECO:0000313" key="16">
    <source>
        <dbReference type="EMBL" id="TDE42795.1"/>
    </source>
</evidence>
<dbReference type="EMBL" id="SMLG01000010">
    <property type="protein sequence ID" value="TDE42795.1"/>
    <property type="molecule type" value="Genomic_DNA"/>
</dbReference>
<dbReference type="Pfam" id="PF14849">
    <property type="entry name" value="YidC_periplas"/>
    <property type="match status" value="1"/>
</dbReference>
<evidence type="ECO:0000256" key="5">
    <source>
        <dbReference type="ARBA" id="ARBA00022475"/>
    </source>
</evidence>
<evidence type="ECO:0000256" key="2">
    <source>
        <dbReference type="ARBA" id="ARBA00010527"/>
    </source>
</evidence>
<keyword evidence="10 13" id="KW-0143">Chaperone</keyword>
<evidence type="ECO:0000256" key="3">
    <source>
        <dbReference type="ARBA" id="ARBA00015325"/>
    </source>
</evidence>
<dbReference type="OrthoDB" id="9780552at2"/>
<evidence type="ECO:0000259" key="14">
    <source>
        <dbReference type="Pfam" id="PF02096"/>
    </source>
</evidence>
<keyword evidence="6 13" id="KW-0812">Transmembrane</keyword>
<dbReference type="HAMAP" id="MF_01810">
    <property type="entry name" value="YidC_type1"/>
    <property type="match status" value="1"/>
</dbReference>
<feature type="transmembrane region" description="Helical" evidence="13">
    <location>
        <begin position="497"/>
        <end position="520"/>
    </location>
</feature>
<sequence length="634" mass="72298">MKEKKLDLNSIIGFALIFGILVWIMYQNQPDPKVVAAEKAQKELVIKQTKAKELETKTVAKATIAVAATGDSTQLAQLQKTLGNFAYSATLPSAKAGFTTIENELVTLKIANKGGYIVEATLKKFEKFKKGSGQLVELIKDNNANLNVQLLTSDNRTLNSKDLYFEPTLTKVGSDQVLSMKLKAGANEFLEYKYILKPNDYMIGFDIRSQGLNKVLNTAKPLDLEWNLKTYRNEKSVSYENRYTEIYFEHEDGKIDYAGLGQTEESDLEKATFVAFKQHFFSTILLTKTPFETAKVKSDNLVLDDKVDTTFTKQFKANIPLAFDNGELDHKMSWYFGPTDYKTLSHYDKNLEKIISLGWGIFGWINKFIFIPLFGFLSSYIAYGIAIIIFTILIKLAMSPITFKSFLSQAKMKVLRPEITELGEKFKKDPMKKQQETMKLYNKAGVNPMAGCIPALIQLPFMYASFQFFPSAFELRQKSFLWADDLSSFDEIIRLPFYIPFYGNHISLFPVLASIAIFFYMKMTSGDQQMAAPQQEGMPDMAKMMKIMIYVSPIMMLFFFNSYGAGLSLYNFISNLITIGIMIVIKRYFIDSDKIHAQIQENKLKEPKKQGKFQKKLQEVMEQAEAQKAQQKKK</sequence>
<dbReference type="PRINTS" id="PR00701">
    <property type="entry name" value="60KDINNERMP"/>
</dbReference>
<feature type="domain" description="Membrane insertase YidC N-terminal" evidence="15">
    <location>
        <begin position="100"/>
        <end position="370"/>
    </location>
</feature>
<comment type="similarity">
    <text evidence="2 13">Belongs to the OXA1/ALB3/YidC family. Type 1 subfamily.</text>
</comment>
<organism evidence="16 17">
    <name type="scientific">Flavobacterium rhamnosiphilum</name>
    <dbReference type="NCBI Taxonomy" id="2541724"/>
    <lineage>
        <taxon>Bacteria</taxon>
        <taxon>Pseudomonadati</taxon>
        <taxon>Bacteroidota</taxon>
        <taxon>Flavobacteriia</taxon>
        <taxon>Flavobacteriales</taxon>
        <taxon>Flavobacteriaceae</taxon>
        <taxon>Flavobacterium</taxon>
    </lineage>
</organism>
<keyword evidence="5 13" id="KW-1003">Cell membrane</keyword>
<evidence type="ECO:0000256" key="6">
    <source>
        <dbReference type="ARBA" id="ARBA00022692"/>
    </source>
</evidence>
<dbReference type="InterPro" id="IPR001708">
    <property type="entry name" value="YidC/ALB3/OXA1/COX18"/>
</dbReference>
<comment type="subunit">
    <text evidence="13">Interacts with the Sec translocase complex via SecD. Specifically interacts with transmembrane segments of nascent integral membrane proteins during membrane integration.</text>
</comment>
<comment type="function">
    <text evidence="13">Required for the insertion and/or proper folding and/or complex formation of integral membrane proteins into the membrane. Involved in integration of membrane proteins that insert both dependently and independently of the Sec translocase complex, as well as at least some lipoproteins. Aids folding of multispanning membrane proteins.</text>
</comment>
<evidence type="ECO:0000256" key="11">
    <source>
        <dbReference type="ARBA" id="ARBA00033245"/>
    </source>
</evidence>
<protein>
    <recommendedName>
        <fullName evidence="3 13">Membrane protein insertase YidC</fullName>
    </recommendedName>
    <alternativeName>
        <fullName evidence="12 13">Foldase YidC</fullName>
    </alternativeName>
    <alternativeName>
        <fullName evidence="11 13">Membrane integrase YidC</fullName>
    </alternativeName>
    <alternativeName>
        <fullName evidence="13">Membrane protein YidC</fullName>
    </alternativeName>
</protein>
<comment type="subcellular location">
    <subcellularLocation>
        <location evidence="1">Cell inner membrane</location>
        <topology evidence="1">Multi-pass membrane protein</topology>
    </subcellularLocation>
    <subcellularLocation>
        <location evidence="13">Cell membrane</location>
        <topology evidence="13">Multi-pass membrane protein</topology>
    </subcellularLocation>
</comment>
<dbReference type="Pfam" id="PF02096">
    <property type="entry name" value="60KD_IMP"/>
    <property type="match status" value="1"/>
</dbReference>
<keyword evidence="17" id="KW-1185">Reference proteome</keyword>
<feature type="transmembrane region" description="Helical" evidence="13">
    <location>
        <begin position="547"/>
        <end position="566"/>
    </location>
</feature>
<evidence type="ECO:0000313" key="17">
    <source>
        <dbReference type="Proteomes" id="UP000294814"/>
    </source>
</evidence>
<dbReference type="NCBIfam" id="NF002359">
    <property type="entry name" value="PRK01318.2-6"/>
    <property type="match status" value="1"/>
</dbReference>
<evidence type="ECO:0000256" key="10">
    <source>
        <dbReference type="ARBA" id="ARBA00023186"/>
    </source>
</evidence>
<feature type="transmembrane region" description="Helical" evidence="13">
    <location>
        <begin position="6"/>
        <end position="26"/>
    </location>
</feature>
<accession>A0A4R5F661</accession>
<feature type="transmembrane region" description="Helical" evidence="13">
    <location>
        <begin position="440"/>
        <end position="463"/>
    </location>
</feature>
<gene>
    <name evidence="13 16" type="primary">yidC</name>
    <name evidence="16" type="ORF">E0I26_13095</name>
</gene>
<evidence type="ECO:0000256" key="1">
    <source>
        <dbReference type="ARBA" id="ARBA00004429"/>
    </source>
</evidence>
<evidence type="ECO:0000256" key="8">
    <source>
        <dbReference type="ARBA" id="ARBA00022989"/>
    </source>
</evidence>
<dbReference type="CDD" id="cd20070">
    <property type="entry name" value="5TM_YidC_Alb3"/>
    <property type="match status" value="1"/>
</dbReference>
<keyword evidence="9 13" id="KW-0472">Membrane</keyword>
<evidence type="ECO:0000256" key="9">
    <source>
        <dbReference type="ARBA" id="ARBA00023136"/>
    </source>
</evidence>
<dbReference type="InterPro" id="IPR028053">
    <property type="entry name" value="Membr_insert_YidC_N"/>
</dbReference>
<evidence type="ECO:0000259" key="15">
    <source>
        <dbReference type="Pfam" id="PF14849"/>
    </source>
</evidence>
<dbReference type="InterPro" id="IPR047196">
    <property type="entry name" value="YidC_ALB_C"/>
</dbReference>
<proteinExistence type="inferred from homology"/>
<dbReference type="GO" id="GO:0015031">
    <property type="term" value="P:protein transport"/>
    <property type="evidence" value="ECO:0007669"/>
    <property type="project" value="UniProtKB-KW"/>
</dbReference>
<keyword evidence="4 13" id="KW-0813">Transport</keyword>
<dbReference type="GO" id="GO:0005886">
    <property type="term" value="C:plasma membrane"/>
    <property type="evidence" value="ECO:0007669"/>
    <property type="project" value="UniProtKB-SubCell"/>
</dbReference>
<dbReference type="AlphaFoldDB" id="A0A4R5F661"/>
<evidence type="ECO:0000256" key="4">
    <source>
        <dbReference type="ARBA" id="ARBA00022448"/>
    </source>
</evidence>
<dbReference type="InterPro" id="IPR028055">
    <property type="entry name" value="YidC/Oxa/ALB_C"/>
</dbReference>
<dbReference type="NCBIfam" id="TIGR03592">
    <property type="entry name" value="yidC_oxa1_cterm"/>
    <property type="match status" value="1"/>
</dbReference>
<dbReference type="PANTHER" id="PTHR12428">
    <property type="entry name" value="OXA1"/>
    <property type="match status" value="1"/>
</dbReference>
<keyword evidence="8 13" id="KW-1133">Transmembrane helix</keyword>
<evidence type="ECO:0000256" key="7">
    <source>
        <dbReference type="ARBA" id="ARBA00022927"/>
    </source>
</evidence>
<evidence type="ECO:0000256" key="12">
    <source>
        <dbReference type="ARBA" id="ARBA00033342"/>
    </source>
</evidence>
<dbReference type="GO" id="GO:0032977">
    <property type="term" value="F:membrane insertase activity"/>
    <property type="evidence" value="ECO:0007669"/>
    <property type="project" value="InterPro"/>
</dbReference>
<dbReference type="Gene3D" id="2.70.98.90">
    <property type="match status" value="1"/>
</dbReference>
<dbReference type="GO" id="GO:0051205">
    <property type="term" value="P:protein insertion into membrane"/>
    <property type="evidence" value="ECO:0007669"/>
    <property type="project" value="TreeGrafter"/>
</dbReference>
<reference evidence="16 17" key="1">
    <citation type="submission" date="2019-03" db="EMBL/GenBank/DDBJ databases">
        <title>Novel species of Flavobacterium.</title>
        <authorList>
            <person name="Liu Q."/>
            <person name="Xin Y.-H."/>
        </authorList>
    </citation>
    <scope>NUCLEOTIDE SEQUENCE [LARGE SCALE GENOMIC DNA]</scope>
    <source>
        <strain evidence="16 17">LB3P52</strain>
    </source>
</reference>
<dbReference type="NCBIfam" id="NF002356">
    <property type="entry name" value="PRK01318.2-3"/>
    <property type="match status" value="1"/>
</dbReference>
<feature type="transmembrane region" description="Helical" evidence="13">
    <location>
        <begin position="572"/>
        <end position="590"/>
    </location>
</feature>
<feature type="transmembrane region" description="Helical" evidence="13">
    <location>
        <begin position="380"/>
        <end position="403"/>
    </location>
</feature>
<feature type="transmembrane region" description="Helical" evidence="13">
    <location>
        <begin position="354"/>
        <end position="374"/>
    </location>
</feature>
<dbReference type="InterPro" id="IPR019998">
    <property type="entry name" value="Membr_insert_YidC"/>
</dbReference>
<name>A0A4R5F661_9FLAO</name>
<dbReference type="PANTHER" id="PTHR12428:SF65">
    <property type="entry name" value="CYTOCHROME C OXIDASE ASSEMBLY PROTEIN COX18, MITOCHONDRIAL"/>
    <property type="match status" value="1"/>
</dbReference>
<keyword evidence="7 13" id="KW-0653">Protein transport</keyword>
<dbReference type="InterPro" id="IPR038221">
    <property type="entry name" value="YidC_periplasmic_sf"/>
</dbReference>
<feature type="domain" description="Membrane insertase YidC/Oxa/ALB C-terminal" evidence="14">
    <location>
        <begin position="383"/>
        <end position="587"/>
    </location>
</feature>
<dbReference type="Proteomes" id="UP000294814">
    <property type="component" value="Unassembled WGS sequence"/>
</dbReference>
<dbReference type="RefSeq" id="WP_131916914.1">
    <property type="nucleotide sequence ID" value="NZ_SMLG01000010.1"/>
</dbReference>
<comment type="caution">
    <text evidence="16">The sequence shown here is derived from an EMBL/GenBank/DDBJ whole genome shotgun (WGS) entry which is preliminary data.</text>
</comment>
<dbReference type="CDD" id="cd19961">
    <property type="entry name" value="EcYidC-like_peri"/>
    <property type="match status" value="1"/>
</dbReference>
<evidence type="ECO:0000256" key="13">
    <source>
        <dbReference type="HAMAP-Rule" id="MF_01810"/>
    </source>
</evidence>
<dbReference type="NCBIfam" id="TIGR03593">
    <property type="entry name" value="yidC_nterm"/>
    <property type="match status" value="1"/>
</dbReference>